<accession>A0A9J6AJ22</accession>
<dbReference type="EMBL" id="JACXVP010000002">
    <property type="protein sequence ID" value="KAG5624624.1"/>
    <property type="molecule type" value="Genomic_DNA"/>
</dbReference>
<keyword evidence="3" id="KW-1185">Reference proteome</keyword>
<comment type="caution">
    <text evidence="2">The sequence shown here is derived from an EMBL/GenBank/DDBJ whole genome shotgun (WGS) entry which is preliminary data.</text>
</comment>
<reference evidence="2 3" key="1">
    <citation type="submission" date="2020-09" db="EMBL/GenBank/DDBJ databases">
        <title>De no assembly of potato wild relative species, Solanum commersonii.</title>
        <authorList>
            <person name="Cho K."/>
        </authorList>
    </citation>
    <scope>NUCLEOTIDE SEQUENCE [LARGE SCALE GENOMIC DNA]</scope>
    <source>
        <strain evidence="2">LZ3.2</strain>
        <tissue evidence="2">Leaf</tissue>
    </source>
</reference>
<sequence>MVNTLLKIRLHLKSRNKIPRCRFSFQCYFGLLVPLLITLLEILFLFSVSIYLITKSWTRRFLWSPHDHDNIEGCYMPSYVANYV</sequence>
<protein>
    <submittedName>
        <fullName evidence="2">Uncharacterized protein</fullName>
    </submittedName>
</protein>
<feature type="transmembrane region" description="Helical" evidence="1">
    <location>
        <begin position="28"/>
        <end position="53"/>
    </location>
</feature>
<keyword evidence="1" id="KW-1133">Transmembrane helix</keyword>
<dbReference type="Proteomes" id="UP000824120">
    <property type="component" value="Chromosome 2"/>
</dbReference>
<keyword evidence="1" id="KW-0812">Transmembrane</keyword>
<name>A0A9J6AJ22_SOLCO</name>
<keyword evidence="1" id="KW-0472">Membrane</keyword>
<dbReference type="AlphaFoldDB" id="A0A9J6AJ22"/>
<evidence type="ECO:0000256" key="1">
    <source>
        <dbReference type="SAM" id="Phobius"/>
    </source>
</evidence>
<evidence type="ECO:0000313" key="3">
    <source>
        <dbReference type="Proteomes" id="UP000824120"/>
    </source>
</evidence>
<proteinExistence type="predicted"/>
<evidence type="ECO:0000313" key="2">
    <source>
        <dbReference type="EMBL" id="KAG5624624.1"/>
    </source>
</evidence>
<gene>
    <name evidence="2" type="ORF">H5410_009842</name>
</gene>
<organism evidence="2 3">
    <name type="scientific">Solanum commersonii</name>
    <name type="common">Commerson's wild potato</name>
    <name type="synonym">Commerson's nightshade</name>
    <dbReference type="NCBI Taxonomy" id="4109"/>
    <lineage>
        <taxon>Eukaryota</taxon>
        <taxon>Viridiplantae</taxon>
        <taxon>Streptophyta</taxon>
        <taxon>Embryophyta</taxon>
        <taxon>Tracheophyta</taxon>
        <taxon>Spermatophyta</taxon>
        <taxon>Magnoliopsida</taxon>
        <taxon>eudicotyledons</taxon>
        <taxon>Gunneridae</taxon>
        <taxon>Pentapetalae</taxon>
        <taxon>asterids</taxon>
        <taxon>lamiids</taxon>
        <taxon>Solanales</taxon>
        <taxon>Solanaceae</taxon>
        <taxon>Solanoideae</taxon>
        <taxon>Solaneae</taxon>
        <taxon>Solanum</taxon>
    </lineage>
</organism>